<accession>A0A8X6PGN2</accession>
<evidence type="ECO:0000313" key="1">
    <source>
        <dbReference type="EMBL" id="GFT63951.1"/>
    </source>
</evidence>
<protein>
    <submittedName>
        <fullName evidence="1">Uncharacterized protein</fullName>
    </submittedName>
</protein>
<reference evidence="1" key="1">
    <citation type="submission" date="2020-08" db="EMBL/GenBank/DDBJ databases">
        <title>Multicomponent nature underlies the extraordinary mechanical properties of spider dragline silk.</title>
        <authorList>
            <person name="Kono N."/>
            <person name="Nakamura H."/>
            <person name="Mori M."/>
            <person name="Yoshida Y."/>
            <person name="Ohtoshi R."/>
            <person name="Malay A.D."/>
            <person name="Moran D.A.P."/>
            <person name="Tomita M."/>
            <person name="Numata K."/>
            <person name="Arakawa K."/>
        </authorList>
    </citation>
    <scope>NUCLEOTIDE SEQUENCE</scope>
</reference>
<dbReference type="AlphaFoldDB" id="A0A8X6PGN2"/>
<keyword evidence="2" id="KW-1185">Reference proteome</keyword>
<proteinExistence type="predicted"/>
<name>A0A8X6PGN2_NEPPI</name>
<dbReference type="Proteomes" id="UP000887013">
    <property type="component" value="Unassembled WGS sequence"/>
</dbReference>
<sequence>MHHPEKEVRERGKKKRFRMEAGLSAQFKQSPSQNISSDSDEIQFHIPGQQSPEEINVKPAMSKKISSRLFHGGLCVRIGRELHMKEAKAEVKARTKGTMSDCETYFGRLYSYPIRMLNARWILDESRIKFVKNTFRSPSAWTLGISDWDI</sequence>
<organism evidence="1 2">
    <name type="scientific">Nephila pilipes</name>
    <name type="common">Giant wood spider</name>
    <name type="synonym">Nephila maculata</name>
    <dbReference type="NCBI Taxonomy" id="299642"/>
    <lineage>
        <taxon>Eukaryota</taxon>
        <taxon>Metazoa</taxon>
        <taxon>Ecdysozoa</taxon>
        <taxon>Arthropoda</taxon>
        <taxon>Chelicerata</taxon>
        <taxon>Arachnida</taxon>
        <taxon>Araneae</taxon>
        <taxon>Araneomorphae</taxon>
        <taxon>Entelegynae</taxon>
        <taxon>Araneoidea</taxon>
        <taxon>Nephilidae</taxon>
        <taxon>Nephila</taxon>
    </lineage>
</organism>
<comment type="caution">
    <text evidence="1">The sequence shown here is derived from an EMBL/GenBank/DDBJ whole genome shotgun (WGS) entry which is preliminary data.</text>
</comment>
<dbReference type="EMBL" id="BMAW01068347">
    <property type="protein sequence ID" value="GFT63951.1"/>
    <property type="molecule type" value="Genomic_DNA"/>
</dbReference>
<gene>
    <name evidence="1" type="ORF">NPIL_42241</name>
</gene>
<evidence type="ECO:0000313" key="2">
    <source>
        <dbReference type="Proteomes" id="UP000887013"/>
    </source>
</evidence>